<feature type="region of interest" description="Disordered" evidence="1">
    <location>
        <begin position="1"/>
        <end position="35"/>
    </location>
</feature>
<gene>
    <name evidence="3" type="ORF">LACBIDRAFT_298291</name>
</gene>
<evidence type="ECO:0000256" key="1">
    <source>
        <dbReference type="SAM" id="MobiDB-lite"/>
    </source>
</evidence>
<evidence type="ECO:0000256" key="2">
    <source>
        <dbReference type="SAM" id="Phobius"/>
    </source>
</evidence>
<keyword evidence="2" id="KW-0472">Membrane</keyword>
<dbReference type="KEGG" id="lbc:LACBIDRAFT_298291"/>
<dbReference type="AlphaFoldDB" id="B0DCP3"/>
<feature type="transmembrane region" description="Helical" evidence="2">
    <location>
        <begin position="59"/>
        <end position="81"/>
    </location>
</feature>
<reference evidence="3 4" key="1">
    <citation type="journal article" date="2008" name="Nature">
        <title>The genome of Laccaria bicolor provides insights into mycorrhizal symbiosis.</title>
        <authorList>
            <person name="Martin F."/>
            <person name="Aerts A."/>
            <person name="Ahren D."/>
            <person name="Brun A."/>
            <person name="Danchin E.G.J."/>
            <person name="Duchaussoy F."/>
            <person name="Gibon J."/>
            <person name="Kohler A."/>
            <person name="Lindquist E."/>
            <person name="Pereda V."/>
            <person name="Salamov A."/>
            <person name="Shapiro H.J."/>
            <person name="Wuyts J."/>
            <person name="Blaudez D."/>
            <person name="Buee M."/>
            <person name="Brokstein P."/>
            <person name="Canbaeck B."/>
            <person name="Cohen D."/>
            <person name="Courty P.E."/>
            <person name="Coutinho P.M."/>
            <person name="Delaruelle C."/>
            <person name="Detter J.C."/>
            <person name="Deveau A."/>
            <person name="DiFazio S."/>
            <person name="Duplessis S."/>
            <person name="Fraissinet-Tachet L."/>
            <person name="Lucic E."/>
            <person name="Frey-Klett P."/>
            <person name="Fourrey C."/>
            <person name="Feussner I."/>
            <person name="Gay G."/>
            <person name="Grimwood J."/>
            <person name="Hoegger P.J."/>
            <person name="Jain P."/>
            <person name="Kilaru S."/>
            <person name="Labbe J."/>
            <person name="Lin Y.C."/>
            <person name="Legue V."/>
            <person name="Le Tacon F."/>
            <person name="Marmeisse R."/>
            <person name="Melayah D."/>
            <person name="Montanini B."/>
            <person name="Muratet M."/>
            <person name="Nehls U."/>
            <person name="Niculita-Hirzel H."/>
            <person name="Oudot-Le Secq M.P."/>
            <person name="Peter M."/>
            <person name="Quesneville H."/>
            <person name="Rajashekar B."/>
            <person name="Reich M."/>
            <person name="Rouhier N."/>
            <person name="Schmutz J."/>
            <person name="Yin T."/>
            <person name="Chalot M."/>
            <person name="Henrissat B."/>
            <person name="Kuees U."/>
            <person name="Lucas S."/>
            <person name="Van de Peer Y."/>
            <person name="Podila G.K."/>
            <person name="Polle A."/>
            <person name="Pukkila P.J."/>
            <person name="Richardson P.M."/>
            <person name="Rouze P."/>
            <person name="Sanders I.R."/>
            <person name="Stajich J.E."/>
            <person name="Tunlid A."/>
            <person name="Tuskan G."/>
            <person name="Grigoriev I.V."/>
        </authorList>
    </citation>
    <scope>NUCLEOTIDE SEQUENCE [LARGE SCALE GENOMIC DNA]</scope>
    <source>
        <strain evidence="4">S238N-H82 / ATCC MYA-4686</strain>
    </source>
</reference>
<keyword evidence="4" id="KW-1185">Reference proteome</keyword>
<proteinExistence type="predicted"/>
<dbReference type="InParanoid" id="B0DCP3"/>
<protein>
    <submittedName>
        <fullName evidence="3">Predicted protein</fullName>
    </submittedName>
</protein>
<evidence type="ECO:0000313" key="4">
    <source>
        <dbReference type="Proteomes" id="UP000001194"/>
    </source>
</evidence>
<keyword evidence="2" id="KW-0812">Transmembrane</keyword>
<accession>B0DCP3</accession>
<name>B0DCP3_LACBS</name>
<feature type="compositionally biased region" description="Low complexity" evidence="1">
    <location>
        <begin position="23"/>
        <end position="35"/>
    </location>
</feature>
<organism evidence="4">
    <name type="scientific">Laccaria bicolor (strain S238N-H82 / ATCC MYA-4686)</name>
    <name type="common">Bicoloured deceiver</name>
    <name type="synonym">Laccaria laccata var. bicolor</name>
    <dbReference type="NCBI Taxonomy" id="486041"/>
    <lineage>
        <taxon>Eukaryota</taxon>
        <taxon>Fungi</taxon>
        <taxon>Dikarya</taxon>
        <taxon>Basidiomycota</taxon>
        <taxon>Agaricomycotina</taxon>
        <taxon>Agaricomycetes</taxon>
        <taxon>Agaricomycetidae</taxon>
        <taxon>Agaricales</taxon>
        <taxon>Agaricineae</taxon>
        <taxon>Hydnangiaceae</taxon>
        <taxon>Laccaria</taxon>
    </lineage>
</organism>
<dbReference type="RefSeq" id="XP_001881554.1">
    <property type="nucleotide sequence ID" value="XM_001881519.1"/>
</dbReference>
<dbReference type="STRING" id="486041.B0DCP3"/>
<dbReference type="OrthoDB" id="5570013at2759"/>
<keyword evidence="2" id="KW-1133">Transmembrane helix</keyword>
<dbReference type="GeneID" id="6077110"/>
<dbReference type="HOGENOM" id="CLU_037980_2_0_1"/>
<feature type="compositionally biased region" description="Polar residues" evidence="1">
    <location>
        <begin position="1"/>
        <end position="14"/>
    </location>
</feature>
<evidence type="ECO:0000313" key="3">
    <source>
        <dbReference type="EMBL" id="EDR07765.1"/>
    </source>
</evidence>
<dbReference type="Proteomes" id="UP000001194">
    <property type="component" value="Unassembled WGS sequence"/>
</dbReference>
<dbReference type="EMBL" id="DS547103">
    <property type="protein sequence ID" value="EDR07765.1"/>
    <property type="molecule type" value="Genomic_DNA"/>
</dbReference>
<sequence>MTNKPGEQSTSSQVAKPPPPYTASPSQPTTQPNYPIIQPYPIQQQPIYVRSGERPCTRFCRAFFVAVVIWLLSGIFIRSFLSLVHWRPHHHHRPGSYAVPSDLTLSACVTGFAWSLEPFSPTSYAAQYPPGHSFLPPSAFPYSSQRTFELPLNNQRGEGNIFLLSRGPMSSGTLDVVVDPEQKKGVASVRVTVRYFREDVRDGAKACLVEREGGVSGVGVFTPEWWYTGPGVDKQLYMEITIVLPSDSADESTPLYIKRFETDLPNTLHRLGDLAKTISFGSITLQGTNAAIQVESVRMDQGSFVTKNGGIQGTFNASTSLELKTSNAPIRVDVGLHSGGGTGDTPFEMSTSNGPIDASIHLIPSTSPSPPHYKIQAHTSNSRLNLKFPPLSLPPPFSPILSLSARTSNAPATVSLYPTYEGRFSLQTTNHGVEVHENKQGGRSKRRVVMQRPGRGAGRGRVEGFVELVGVGHEEEGGKKGGRVDVRSQNALVLLEL</sequence>